<reference evidence="3 4" key="1">
    <citation type="submission" date="2017-03" db="EMBL/GenBank/DDBJ databases">
        <title>WGS assembly of Porphyra umbilicalis.</title>
        <authorList>
            <person name="Brawley S.H."/>
            <person name="Blouin N.A."/>
            <person name="Ficko-Blean E."/>
            <person name="Wheeler G.L."/>
            <person name="Lohr M."/>
            <person name="Goodson H.V."/>
            <person name="Jenkins J.W."/>
            <person name="Blaby-Haas C.E."/>
            <person name="Helliwell K.E."/>
            <person name="Chan C."/>
            <person name="Marriage T."/>
            <person name="Bhattacharya D."/>
            <person name="Klein A.S."/>
            <person name="Badis Y."/>
            <person name="Brodie J."/>
            <person name="Cao Y."/>
            <person name="Collen J."/>
            <person name="Dittami S.M."/>
            <person name="Gachon C.M."/>
            <person name="Green B.R."/>
            <person name="Karpowicz S."/>
            <person name="Kim J.W."/>
            <person name="Kudahl U."/>
            <person name="Lin S."/>
            <person name="Michel G."/>
            <person name="Mittag M."/>
            <person name="Olson B.J."/>
            <person name="Pangilinan J."/>
            <person name="Peng Y."/>
            <person name="Qiu H."/>
            <person name="Shu S."/>
            <person name="Singer J.T."/>
            <person name="Smith A.G."/>
            <person name="Sprecher B.N."/>
            <person name="Wagner V."/>
            <person name="Wang W."/>
            <person name="Wang Z.-Y."/>
            <person name="Yan J."/>
            <person name="Yarish C."/>
            <person name="Zoeuner-Riek S."/>
            <person name="Zhuang Y."/>
            <person name="Zou Y."/>
            <person name="Lindquist E.A."/>
            <person name="Grimwood J."/>
            <person name="Barry K."/>
            <person name="Rokhsar D.S."/>
            <person name="Schmutz J."/>
            <person name="Stiller J.W."/>
            <person name="Grossman A.R."/>
            <person name="Prochnik S.E."/>
        </authorList>
    </citation>
    <scope>NUCLEOTIDE SEQUENCE [LARGE SCALE GENOMIC DNA]</scope>
    <source>
        <strain evidence="3">4086291</strain>
    </source>
</reference>
<feature type="compositionally biased region" description="Basic residues" evidence="1">
    <location>
        <begin position="482"/>
        <end position="492"/>
    </location>
</feature>
<evidence type="ECO:0000256" key="1">
    <source>
        <dbReference type="SAM" id="MobiDB-lite"/>
    </source>
</evidence>
<accession>A0A1X6NUX6</accession>
<feature type="compositionally biased region" description="Basic residues" evidence="1">
    <location>
        <begin position="79"/>
        <end position="90"/>
    </location>
</feature>
<feature type="region of interest" description="Disordered" evidence="1">
    <location>
        <begin position="250"/>
        <end position="294"/>
    </location>
</feature>
<name>A0A1X6NUX6_PORUM</name>
<feature type="compositionally biased region" description="Low complexity" evidence="1">
    <location>
        <begin position="451"/>
        <end position="472"/>
    </location>
</feature>
<keyword evidence="2" id="KW-0472">Membrane</keyword>
<keyword evidence="2" id="KW-0812">Transmembrane</keyword>
<dbReference type="Proteomes" id="UP000218209">
    <property type="component" value="Unassembled WGS sequence"/>
</dbReference>
<feature type="compositionally biased region" description="Gly residues" evidence="1">
    <location>
        <begin position="120"/>
        <end position="135"/>
    </location>
</feature>
<feature type="region of interest" description="Disordered" evidence="1">
    <location>
        <begin position="1"/>
        <end position="36"/>
    </location>
</feature>
<feature type="compositionally biased region" description="Low complexity" evidence="1">
    <location>
        <begin position="251"/>
        <end position="277"/>
    </location>
</feature>
<feature type="compositionally biased region" description="Low complexity" evidence="1">
    <location>
        <begin position="493"/>
        <end position="503"/>
    </location>
</feature>
<feature type="transmembrane region" description="Helical" evidence="2">
    <location>
        <begin position="367"/>
        <end position="391"/>
    </location>
</feature>
<sequence length="549" mass="54640">MGKAAAGDLQQDSDAPRRAAAARRRPRSPARAPAPAVVGLAGSVACAAAAAAADGCGSRHGSGSPPPRDHDAVVGGARRVPRGGGRRARLPPRLSHCAPARRLGGARGGRDGGSASRGSVVGGSVCGGGVGGRRGGAPPLAPSIRLVTDARPNTTLAPLDHPYTYVAMTLRVRNLPGGGYSDVLDAHVQDVIRKFWRDAAKPLAAVALVHAEQQGSVTATADATYYVAAVRSALQTMTAFNEYGGHATQVGSTAPPTVAATPTPAAGAPSPTPAVTTTPPPSPSAAPSSASPPPARFVAAVRQSNWNVEGGSAFGAELRKRPEMAATEAWLLAPLSNKVHVGEVGATVADGVVTPLPSDDKRAHPPILAISLAVGLSLLTAVVVLVGALIVRRRKAEKYGPWAAAARRSSAMTDAPPGRDGGGGGGDGDGDGDGGEGGGGAGGRWNRRFTMPSFSMSPPAAPPRVAKVASGKAKGGGGARGAHPRRPARRGGRAAAARAVVPVGRRRRGPRAGGSAGGARPAEAAARAAARRGGRGARGAGAATGTRHI</sequence>
<keyword evidence="2" id="KW-1133">Transmembrane helix</keyword>
<evidence type="ECO:0000313" key="4">
    <source>
        <dbReference type="Proteomes" id="UP000218209"/>
    </source>
</evidence>
<protein>
    <submittedName>
        <fullName evidence="3">Uncharacterized protein</fullName>
    </submittedName>
</protein>
<feature type="compositionally biased region" description="Pro residues" evidence="1">
    <location>
        <begin position="278"/>
        <end position="294"/>
    </location>
</feature>
<feature type="region of interest" description="Disordered" evidence="1">
    <location>
        <begin position="401"/>
        <end position="549"/>
    </location>
</feature>
<feature type="region of interest" description="Disordered" evidence="1">
    <location>
        <begin position="54"/>
        <end position="137"/>
    </location>
</feature>
<gene>
    <name evidence="3" type="ORF">BU14_0438s0014</name>
</gene>
<organism evidence="3 4">
    <name type="scientific">Porphyra umbilicalis</name>
    <name type="common">Purple laver</name>
    <name type="synonym">Red alga</name>
    <dbReference type="NCBI Taxonomy" id="2786"/>
    <lineage>
        <taxon>Eukaryota</taxon>
        <taxon>Rhodophyta</taxon>
        <taxon>Bangiophyceae</taxon>
        <taxon>Bangiales</taxon>
        <taxon>Bangiaceae</taxon>
        <taxon>Porphyra</taxon>
    </lineage>
</organism>
<feature type="compositionally biased region" description="Low complexity" evidence="1">
    <location>
        <begin position="518"/>
        <end position="528"/>
    </location>
</feature>
<evidence type="ECO:0000256" key="2">
    <source>
        <dbReference type="SAM" id="Phobius"/>
    </source>
</evidence>
<dbReference type="EMBL" id="KV919063">
    <property type="protein sequence ID" value="OSX72418.1"/>
    <property type="molecule type" value="Genomic_DNA"/>
</dbReference>
<proteinExistence type="predicted"/>
<dbReference type="AlphaFoldDB" id="A0A1X6NUX6"/>
<evidence type="ECO:0000313" key="3">
    <source>
        <dbReference type="EMBL" id="OSX72418.1"/>
    </source>
</evidence>
<keyword evidence="4" id="KW-1185">Reference proteome</keyword>